<organism evidence="2">
    <name type="scientific">marine metagenome</name>
    <dbReference type="NCBI Taxonomy" id="408172"/>
    <lineage>
        <taxon>unclassified sequences</taxon>
        <taxon>metagenomes</taxon>
        <taxon>ecological metagenomes</taxon>
    </lineage>
</organism>
<evidence type="ECO:0000313" key="2">
    <source>
        <dbReference type="EMBL" id="SVD85279.1"/>
    </source>
</evidence>
<dbReference type="EMBL" id="UINC01177562">
    <property type="protein sequence ID" value="SVD85279.1"/>
    <property type="molecule type" value="Genomic_DNA"/>
</dbReference>
<gene>
    <name evidence="2" type="ORF">METZ01_LOCUS438133</name>
</gene>
<keyword evidence="1" id="KW-0472">Membrane</keyword>
<protein>
    <submittedName>
        <fullName evidence="2">Uncharacterized protein</fullName>
    </submittedName>
</protein>
<reference evidence="2" key="1">
    <citation type="submission" date="2018-05" db="EMBL/GenBank/DDBJ databases">
        <authorList>
            <person name="Lanie J.A."/>
            <person name="Ng W.-L."/>
            <person name="Kazmierczak K.M."/>
            <person name="Andrzejewski T.M."/>
            <person name="Davidsen T.M."/>
            <person name="Wayne K.J."/>
            <person name="Tettelin H."/>
            <person name="Glass J.I."/>
            <person name="Rusch D."/>
            <person name="Podicherti R."/>
            <person name="Tsui H.-C.T."/>
            <person name="Winkler M.E."/>
        </authorList>
    </citation>
    <scope>NUCLEOTIDE SEQUENCE</scope>
</reference>
<feature type="transmembrane region" description="Helical" evidence="1">
    <location>
        <begin position="32"/>
        <end position="50"/>
    </location>
</feature>
<keyword evidence="1" id="KW-1133">Transmembrane helix</keyword>
<proteinExistence type="predicted"/>
<accession>A0A382YQM6</accession>
<sequence length="63" mass="7176">MPITIDSSAAELGPAGTAYIVVRLVPIEGVHILLKSLAMLLSFSYIYVYIYTRFSLWFSWINY</sequence>
<evidence type="ECO:0000256" key="1">
    <source>
        <dbReference type="SAM" id="Phobius"/>
    </source>
</evidence>
<name>A0A382YQM6_9ZZZZ</name>
<feature type="non-terminal residue" evidence="2">
    <location>
        <position position="63"/>
    </location>
</feature>
<keyword evidence="1" id="KW-0812">Transmembrane</keyword>
<dbReference type="AlphaFoldDB" id="A0A382YQM6"/>